<dbReference type="InterPro" id="IPR039899">
    <property type="entry name" value="BET1_SNARE"/>
</dbReference>
<keyword evidence="4" id="KW-0653">Protein transport</keyword>
<feature type="region of interest" description="Disordered" evidence="9">
    <location>
        <begin position="1"/>
        <end position="57"/>
    </location>
</feature>
<sequence>MNRRNAAGVADRHALLTPRTYSGEDPSLSQDGYNATASPYENPYGPPEAGAPKKEAPAGRGYISLFNGSAAQQSSAAHLEEQNDSRLDALSERIKLLRDISTGIGNEVRESTSEMNSLNDVFSNASALLGNTFTRMNAMARRQRGWFCNMMLFLLFVIWVFAVLWWWRR</sequence>
<dbReference type="Gene3D" id="1.20.5.110">
    <property type="match status" value="1"/>
</dbReference>
<evidence type="ECO:0000256" key="1">
    <source>
        <dbReference type="ARBA" id="ARBA00004394"/>
    </source>
</evidence>
<dbReference type="PANTHER" id="PTHR12791">
    <property type="entry name" value="GOLGI SNARE BET1-RELATED"/>
    <property type="match status" value="1"/>
</dbReference>
<dbReference type="AlphaFoldDB" id="A0A2N1JE44"/>
<dbReference type="Proteomes" id="UP000232875">
    <property type="component" value="Unassembled WGS sequence"/>
</dbReference>
<evidence type="ECO:0000313" key="12">
    <source>
        <dbReference type="EMBL" id="PKI84815.1"/>
    </source>
</evidence>
<name>A0A2N1JE44_9BASI</name>
<dbReference type="PROSITE" id="PS50192">
    <property type="entry name" value="T_SNARE"/>
    <property type="match status" value="1"/>
</dbReference>
<dbReference type="GO" id="GO:0000139">
    <property type="term" value="C:Golgi membrane"/>
    <property type="evidence" value="ECO:0007669"/>
    <property type="project" value="UniProtKB-SubCell"/>
</dbReference>
<keyword evidence="7 10" id="KW-0472">Membrane</keyword>
<evidence type="ECO:0000256" key="5">
    <source>
        <dbReference type="ARBA" id="ARBA00022989"/>
    </source>
</evidence>
<dbReference type="OrthoDB" id="261831at2759"/>
<evidence type="ECO:0000256" key="8">
    <source>
        <dbReference type="ARBA" id="ARBA00046280"/>
    </source>
</evidence>
<evidence type="ECO:0000256" key="7">
    <source>
        <dbReference type="ARBA" id="ARBA00023136"/>
    </source>
</evidence>
<evidence type="ECO:0000256" key="6">
    <source>
        <dbReference type="ARBA" id="ARBA00023034"/>
    </source>
</evidence>
<feature type="compositionally biased region" description="Polar residues" evidence="9">
    <location>
        <begin position="27"/>
        <end position="39"/>
    </location>
</feature>
<dbReference type="EMBL" id="KZ454988">
    <property type="protein sequence ID" value="PKI84815.1"/>
    <property type="molecule type" value="Genomic_DNA"/>
</dbReference>
<keyword evidence="2" id="KW-0813">Transport</keyword>
<dbReference type="GO" id="GO:0015031">
    <property type="term" value="P:protein transport"/>
    <property type="evidence" value="ECO:0007669"/>
    <property type="project" value="UniProtKB-KW"/>
</dbReference>
<keyword evidence="5 10" id="KW-1133">Transmembrane helix</keyword>
<keyword evidence="6" id="KW-0333">Golgi apparatus</keyword>
<dbReference type="CDD" id="cd15853">
    <property type="entry name" value="SNARE_Bet1"/>
    <property type="match status" value="1"/>
</dbReference>
<evidence type="ECO:0000313" key="13">
    <source>
        <dbReference type="Proteomes" id="UP000232875"/>
    </source>
</evidence>
<feature type="transmembrane region" description="Helical" evidence="10">
    <location>
        <begin position="146"/>
        <end position="167"/>
    </location>
</feature>
<feature type="domain" description="T-SNARE coiled-coil homology" evidence="11">
    <location>
        <begin position="77"/>
        <end position="139"/>
    </location>
</feature>
<protein>
    <recommendedName>
        <fullName evidence="11">t-SNARE coiled-coil homology domain-containing protein</fullName>
    </recommendedName>
</protein>
<dbReference type="SUPFAM" id="SSF58038">
    <property type="entry name" value="SNARE fusion complex"/>
    <property type="match status" value="1"/>
</dbReference>
<keyword evidence="3 10" id="KW-0812">Transmembrane</keyword>
<evidence type="ECO:0000259" key="11">
    <source>
        <dbReference type="PROSITE" id="PS50192"/>
    </source>
</evidence>
<dbReference type="STRING" id="2020962.A0A2N1JE44"/>
<evidence type="ECO:0000256" key="2">
    <source>
        <dbReference type="ARBA" id="ARBA00022448"/>
    </source>
</evidence>
<keyword evidence="13" id="KW-1185">Reference proteome</keyword>
<reference evidence="12 13" key="1">
    <citation type="submission" date="2017-10" db="EMBL/GenBank/DDBJ databases">
        <title>A novel species of cold-tolerant Malassezia isolated from bats.</title>
        <authorList>
            <person name="Lorch J.M."/>
            <person name="Palmer J.M."/>
            <person name="Vanderwolf K.J."/>
            <person name="Schmidt K.Z."/>
            <person name="Verant M.L."/>
            <person name="Weller T.J."/>
            <person name="Blehert D.S."/>
        </authorList>
    </citation>
    <scope>NUCLEOTIDE SEQUENCE [LARGE SCALE GENOMIC DNA]</scope>
    <source>
        <strain evidence="12 13">NWHC:44797-103</strain>
    </source>
</reference>
<proteinExistence type="predicted"/>
<organism evidence="12 13">
    <name type="scientific">Malassezia vespertilionis</name>
    <dbReference type="NCBI Taxonomy" id="2020962"/>
    <lineage>
        <taxon>Eukaryota</taxon>
        <taxon>Fungi</taxon>
        <taxon>Dikarya</taxon>
        <taxon>Basidiomycota</taxon>
        <taxon>Ustilaginomycotina</taxon>
        <taxon>Malasseziomycetes</taxon>
        <taxon>Malasseziales</taxon>
        <taxon>Malasseziaceae</taxon>
        <taxon>Malassezia</taxon>
    </lineage>
</organism>
<evidence type="ECO:0000256" key="3">
    <source>
        <dbReference type="ARBA" id="ARBA00022692"/>
    </source>
</evidence>
<evidence type="ECO:0000256" key="10">
    <source>
        <dbReference type="SAM" id="Phobius"/>
    </source>
</evidence>
<dbReference type="InterPro" id="IPR000727">
    <property type="entry name" value="T_SNARE_dom"/>
</dbReference>
<accession>A0A2N1JE44</accession>
<gene>
    <name evidence="12" type="ORF">MVES_001198</name>
</gene>
<comment type="subcellular location">
    <subcellularLocation>
        <location evidence="8">Endomembrane system</location>
        <topology evidence="8">Single-pass type IV membrane protein</topology>
    </subcellularLocation>
    <subcellularLocation>
        <location evidence="1">Golgi apparatus membrane</location>
    </subcellularLocation>
</comment>
<evidence type="ECO:0000256" key="9">
    <source>
        <dbReference type="SAM" id="MobiDB-lite"/>
    </source>
</evidence>
<evidence type="ECO:0000256" key="4">
    <source>
        <dbReference type="ARBA" id="ARBA00022927"/>
    </source>
</evidence>